<proteinExistence type="predicted"/>
<keyword evidence="2" id="KW-0732">Signal</keyword>
<feature type="domain" description="J" evidence="3">
    <location>
        <begin position="31"/>
        <end position="97"/>
    </location>
</feature>
<dbReference type="AlphaFoldDB" id="A0A7S1KB51"/>
<dbReference type="PROSITE" id="PS50076">
    <property type="entry name" value="DNAJ_2"/>
    <property type="match status" value="1"/>
</dbReference>
<dbReference type="PANTHER" id="PTHR43948:SF10">
    <property type="entry name" value="MRJ, ISOFORM E"/>
    <property type="match status" value="1"/>
</dbReference>
<dbReference type="InterPro" id="IPR018253">
    <property type="entry name" value="DnaJ_domain_CS"/>
</dbReference>
<dbReference type="CDD" id="cd06257">
    <property type="entry name" value="DnaJ"/>
    <property type="match status" value="1"/>
</dbReference>
<sequence>MSFPASHLRLLLGILLGVCAFLALAGEEKETYYDVLGVEQKATDDEIKKAYRKMAVQYHPDKYQGDKKEAEERFIRIAEAYETLSNPAKRNQYDASLAGGAGGFDFGAAHHFSSAQADEMFDEMFKDCFKGFEDMFKGFDADPFAAFGGGGGGGSASFSTSFSSSSSSSFSSFSSSSGGSFSSQKGYSKSVAHRNVNGKQETIVTEKWTEPNGTVKTKTTRKTSDGQEYITEEAHNKEHQAVAGSDKTAVAEDRGQQPHVDPFAGVFGSIFEEL</sequence>
<evidence type="ECO:0000313" key="4">
    <source>
        <dbReference type="EMBL" id="CAD9068605.1"/>
    </source>
</evidence>
<dbReference type="GO" id="GO:0005737">
    <property type="term" value="C:cytoplasm"/>
    <property type="evidence" value="ECO:0007669"/>
    <property type="project" value="TreeGrafter"/>
</dbReference>
<feature type="signal peptide" evidence="2">
    <location>
        <begin position="1"/>
        <end position="25"/>
    </location>
</feature>
<dbReference type="GO" id="GO:0044183">
    <property type="term" value="F:protein folding chaperone"/>
    <property type="evidence" value="ECO:0007669"/>
    <property type="project" value="TreeGrafter"/>
</dbReference>
<dbReference type="PANTHER" id="PTHR43948">
    <property type="entry name" value="DNAJ HOMOLOG SUBFAMILY B"/>
    <property type="match status" value="1"/>
</dbReference>
<accession>A0A7S1KB51</accession>
<dbReference type="GO" id="GO:0051082">
    <property type="term" value="F:unfolded protein binding"/>
    <property type="evidence" value="ECO:0007669"/>
    <property type="project" value="TreeGrafter"/>
</dbReference>
<dbReference type="GO" id="GO:0005634">
    <property type="term" value="C:nucleus"/>
    <property type="evidence" value="ECO:0007669"/>
    <property type="project" value="TreeGrafter"/>
</dbReference>
<dbReference type="SUPFAM" id="SSF46565">
    <property type="entry name" value="Chaperone J-domain"/>
    <property type="match status" value="1"/>
</dbReference>
<dbReference type="PROSITE" id="PS00636">
    <property type="entry name" value="DNAJ_1"/>
    <property type="match status" value="1"/>
</dbReference>
<feature type="chain" id="PRO_5031354799" description="J domain-containing protein" evidence="2">
    <location>
        <begin position="26"/>
        <end position="274"/>
    </location>
</feature>
<evidence type="ECO:0000259" key="3">
    <source>
        <dbReference type="PROSITE" id="PS50076"/>
    </source>
</evidence>
<dbReference type="PRINTS" id="PR00625">
    <property type="entry name" value="JDOMAIN"/>
</dbReference>
<dbReference type="InterPro" id="IPR001623">
    <property type="entry name" value="DnaJ_domain"/>
</dbReference>
<dbReference type="Pfam" id="PF00226">
    <property type="entry name" value="DnaJ"/>
    <property type="match status" value="1"/>
</dbReference>
<evidence type="ECO:0000256" key="1">
    <source>
        <dbReference type="SAM" id="MobiDB-lite"/>
    </source>
</evidence>
<gene>
    <name evidence="4" type="ORF">VBRA1451_LOCUS23679</name>
</gene>
<protein>
    <recommendedName>
        <fullName evidence="3">J domain-containing protein</fullName>
    </recommendedName>
</protein>
<feature type="region of interest" description="Disordered" evidence="1">
    <location>
        <begin position="202"/>
        <end position="263"/>
    </location>
</feature>
<dbReference type="Gene3D" id="1.10.287.110">
    <property type="entry name" value="DnaJ domain"/>
    <property type="match status" value="1"/>
</dbReference>
<dbReference type="GO" id="GO:0051087">
    <property type="term" value="F:protein-folding chaperone binding"/>
    <property type="evidence" value="ECO:0007669"/>
    <property type="project" value="TreeGrafter"/>
</dbReference>
<reference evidence="4" key="1">
    <citation type="submission" date="2021-01" db="EMBL/GenBank/DDBJ databases">
        <authorList>
            <person name="Corre E."/>
            <person name="Pelletier E."/>
            <person name="Niang G."/>
            <person name="Scheremetjew M."/>
            <person name="Finn R."/>
            <person name="Kale V."/>
            <person name="Holt S."/>
            <person name="Cochrane G."/>
            <person name="Meng A."/>
            <person name="Brown T."/>
            <person name="Cohen L."/>
        </authorList>
    </citation>
    <scope>NUCLEOTIDE SEQUENCE</scope>
    <source>
        <strain evidence="4">CCMP3346</strain>
    </source>
</reference>
<evidence type="ECO:0000256" key="2">
    <source>
        <dbReference type="SAM" id="SignalP"/>
    </source>
</evidence>
<dbReference type="InterPro" id="IPR036869">
    <property type="entry name" value="J_dom_sf"/>
</dbReference>
<organism evidence="4">
    <name type="scientific">Vitrella brassicaformis</name>
    <dbReference type="NCBI Taxonomy" id="1169539"/>
    <lineage>
        <taxon>Eukaryota</taxon>
        <taxon>Sar</taxon>
        <taxon>Alveolata</taxon>
        <taxon>Colpodellida</taxon>
        <taxon>Vitrellaceae</taxon>
        <taxon>Vitrella</taxon>
    </lineage>
</organism>
<name>A0A7S1KB51_9ALVE</name>
<dbReference type="SMART" id="SM00271">
    <property type="entry name" value="DnaJ"/>
    <property type="match status" value="1"/>
</dbReference>
<dbReference type="EMBL" id="HBGB01040244">
    <property type="protein sequence ID" value="CAD9068605.1"/>
    <property type="molecule type" value="Transcribed_RNA"/>
</dbReference>